<sequence length="60" mass="6465">MELAEAGPLGKPLHGNESGRSFFYFQGSLQENRCFLTAPDAGYILKSLRAFSVVKAAVSS</sequence>
<dbReference type="Proteomes" id="UP000240509">
    <property type="component" value="Unassembled WGS sequence"/>
</dbReference>
<comment type="caution">
    <text evidence="1">The sequence shown here is derived from an EMBL/GenBank/DDBJ whole genome shotgun (WGS) entry which is preliminary data.</text>
</comment>
<dbReference type="AlphaFoldDB" id="A0A2T4U412"/>
<organism evidence="1 2">
    <name type="scientific">Alkalicoccus saliphilus</name>
    <dbReference type="NCBI Taxonomy" id="200989"/>
    <lineage>
        <taxon>Bacteria</taxon>
        <taxon>Bacillati</taxon>
        <taxon>Bacillota</taxon>
        <taxon>Bacilli</taxon>
        <taxon>Bacillales</taxon>
        <taxon>Bacillaceae</taxon>
        <taxon>Alkalicoccus</taxon>
    </lineage>
</organism>
<proteinExistence type="predicted"/>
<name>A0A2T4U412_9BACI</name>
<evidence type="ECO:0000313" key="2">
    <source>
        <dbReference type="Proteomes" id="UP000240509"/>
    </source>
</evidence>
<keyword evidence="2" id="KW-1185">Reference proteome</keyword>
<reference evidence="1 2" key="1">
    <citation type="submission" date="2018-03" db="EMBL/GenBank/DDBJ databases">
        <title>Alkalicoccus saliphilus sp. nov., isolated from a mineral pool.</title>
        <authorList>
            <person name="Zhao B."/>
        </authorList>
    </citation>
    <scope>NUCLEOTIDE SEQUENCE [LARGE SCALE GENOMIC DNA]</scope>
    <source>
        <strain evidence="1 2">6AG</strain>
    </source>
</reference>
<gene>
    <name evidence="1" type="ORF">C6Y45_12675</name>
</gene>
<evidence type="ECO:0000313" key="1">
    <source>
        <dbReference type="EMBL" id="PTL38141.1"/>
    </source>
</evidence>
<accession>A0A2T4U412</accession>
<protein>
    <submittedName>
        <fullName evidence="1">Uncharacterized protein</fullName>
    </submittedName>
</protein>
<dbReference type="EMBL" id="PZJJ01000023">
    <property type="protein sequence ID" value="PTL38141.1"/>
    <property type="molecule type" value="Genomic_DNA"/>
</dbReference>